<feature type="domain" description="Ketoreductase" evidence="4">
    <location>
        <begin position="9"/>
        <end position="193"/>
    </location>
</feature>
<dbReference type="PANTHER" id="PTHR44196">
    <property type="entry name" value="DEHYDROGENASE/REDUCTASE SDR FAMILY MEMBER 7B"/>
    <property type="match status" value="1"/>
</dbReference>
<protein>
    <submittedName>
        <fullName evidence="5">Short-subunit dehydrogenase</fullName>
    </submittedName>
</protein>
<dbReference type="Proteomes" id="UP000321261">
    <property type="component" value="Unassembled WGS sequence"/>
</dbReference>
<dbReference type="AlphaFoldDB" id="A0A561T0K5"/>
<reference evidence="5 6" key="1">
    <citation type="submission" date="2019-06" db="EMBL/GenBank/DDBJ databases">
        <title>Sequencing the genomes of 1000 actinobacteria strains.</title>
        <authorList>
            <person name="Klenk H.-P."/>
        </authorList>
    </citation>
    <scope>NUCLEOTIDE SEQUENCE [LARGE SCALE GENOMIC DNA]</scope>
    <source>
        <strain evidence="5 6">DSM 45671</strain>
    </source>
</reference>
<proteinExistence type="inferred from homology"/>
<dbReference type="InterPro" id="IPR057326">
    <property type="entry name" value="KR_dom"/>
</dbReference>
<dbReference type="InterPro" id="IPR020904">
    <property type="entry name" value="Sc_DH/Rdtase_CS"/>
</dbReference>
<dbReference type="OrthoDB" id="4690547at2"/>
<evidence type="ECO:0000256" key="1">
    <source>
        <dbReference type="ARBA" id="ARBA00006484"/>
    </source>
</evidence>
<dbReference type="RefSeq" id="WP_147259289.1">
    <property type="nucleotide sequence ID" value="NZ_VIWU01000001.1"/>
</dbReference>
<dbReference type="PRINTS" id="PR00080">
    <property type="entry name" value="SDRFAMILY"/>
</dbReference>
<dbReference type="Gene3D" id="3.40.50.720">
    <property type="entry name" value="NAD(P)-binding Rossmann-like Domain"/>
    <property type="match status" value="1"/>
</dbReference>
<accession>A0A561T0K5</accession>
<evidence type="ECO:0000259" key="4">
    <source>
        <dbReference type="SMART" id="SM00822"/>
    </source>
</evidence>
<dbReference type="GO" id="GO:0016020">
    <property type="term" value="C:membrane"/>
    <property type="evidence" value="ECO:0007669"/>
    <property type="project" value="TreeGrafter"/>
</dbReference>
<gene>
    <name evidence="5" type="ORF">FHX44_116587</name>
</gene>
<dbReference type="SUPFAM" id="SSF51735">
    <property type="entry name" value="NAD(P)-binding Rossmann-fold domains"/>
    <property type="match status" value="1"/>
</dbReference>
<dbReference type="InterPro" id="IPR036291">
    <property type="entry name" value="NAD(P)-bd_dom_sf"/>
</dbReference>
<name>A0A561T0K5_9PSEU</name>
<dbReference type="PROSITE" id="PS00061">
    <property type="entry name" value="ADH_SHORT"/>
    <property type="match status" value="1"/>
</dbReference>
<organism evidence="5 6">
    <name type="scientific">Pseudonocardia hierapolitana</name>
    <dbReference type="NCBI Taxonomy" id="1128676"/>
    <lineage>
        <taxon>Bacteria</taxon>
        <taxon>Bacillati</taxon>
        <taxon>Actinomycetota</taxon>
        <taxon>Actinomycetes</taxon>
        <taxon>Pseudonocardiales</taxon>
        <taxon>Pseudonocardiaceae</taxon>
        <taxon>Pseudonocardia</taxon>
    </lineage>
</organism>
<evidence type="ECO:0000313" key="5">
    <source>
        <dbReference type="EMBL" id="TWF80644.1"/>
    </source>
</evidence>
<dbReference type="InterPro" id="IPR002347">
    <property type="entry name" value="SDR_fam"/>
</dbReference>
<dbReference type="GO" id="GO:0016491">
    <property type="term" value="F:oxidoreductase activity"/>
    <property type="evidence" value="ECO:0007669"/>
    <property type="project" value="UniProtKB-KW"/>
</dbReference>
<comment type="similarity">
    <text evidence="1 3">Belongs to the short-chain dehydrogenases/reductases (SDR) family.</text>
</comment>
<sequence>MKPYRFAGRTAVVTGAGSGIGEQLARALAERGSHLVLLERDGERLDRVSSSIRGAHPGIAVAEIQVDLADRTATTEAAQQIVRDHPRTDLLINNAGVALAGRFEEVTLEEFEWVLEVNFHAPVVLTHHLLPTMQAGAHLVNVSSLYGLISPPGQSAYSASKFALRGFSQVLRAELAGRGIGVTTVHPGGIATRIAADARVGTGVDPAEFAAGLKSFSRLLTYPPERAAADILRAVERRKARLLVAASAKIPDVLARLFPVGHMTAISRVASR</sequence>
<dbReference type="PANTHER" id="PTHR44196:SF1">
    <property type="entry name" value="DEHYDROGENASE_REDUCTASE SDR FAMILY MEMBER 7B"/>
    <property type="match status" value="1"/>
</dbReference>
<evidence type="ECO:0000313" key="6">
    <source>
        <dbReference type="Proteomes" id="UP000321261"/>
    </source>
</evidence>
<dbReference type="PRINTS" id="PR00081">
    <property type="entry name" value="GDHRDH"/>
</dbReference>
<keyword evidence="2" id="KW-0560">Oxidoreductase</keyword>
<comment type="caution">
    <text evidence="5">The sequence shown here is derived from an EMBL/GenBank/DDBJ whole genome shotgun (WGS) entry which is preliminary data.</text>
</comment>
<dbReference type="EMBL" id="VIWU01000001">
    <property type="protein sequence ID" value="TWF80644.1"/>
    <property type="molecule type" value="Genomic_DNA"/>
</dbReference>
<dbReference type="SMART" id="SM00822">
    <property type="entry name" value="PKS_KR"/>
    <property type="match status" value="1"/>
</dbReference>
<evidence type="ECO:0000256" key="2">
    <source>
        <dbReference type="ARBA" id="ARBA00023002"/>
    </source>
</evidence>
<keyword evidence="6" id="KW-1185">Reference proteome</keyword>
<evidence type="ECO:0000256" key="3">
    <source>
        <dbReference type="RuleBase" id="RU000363"/>
    </source>
</evidence>
<dbReference type="Pfam" id="PF00106">
    <property type="entry name" value="adh_short"/>
    <property type="match status" value="1"/>
</dbReference>